<dbReference type="GeneID" id="36592242"/>
<organism evidence="2 3">
    <name type="scientific">Hyaloscypha bicolor E</name>
    <dbReference type="NCBI Taxonomy" id="1095630"/>
    <lineage>
        <taxon>Eukaryota</taxon>
        <taxon>Fungi</taxon>
        <taxon>Dikarya</taxon>
        <taxon>Ascomycota</taxon>
        <taxon>Pezizomycotina</taxon>
        <taxon>Leotiomycetes</taxon>
        <taxon>Helotiales</taxon>
        <taxon>Hyaloscyphaceae</taxon>
        <taxon>Hyaloscypha</taxon>
        <taxon>Hyaloscypha bicolor</taxon>
    </lineage>
</organism>
<dbReference type="EMBL" id="KZ613848">
    <property type="protein sequence ID" value="PMD56439.1"/>
    <property type="molecule type" value="Genomic_DNA"/>
</dbReference>
<dbReference type="AlphaFoldDB" id="A0A2J6T0C0"/>
<gene>
    <name evidence="2" type="ORF">K444DRAFT_63774</name>
</gene>
<feature type="region of interest" description="Disordered" evidence="1">
    <location>
        <begin position="118"/>
        <end position="153"/>
    </location>
</feature>
<dbReference type="RefSeq" id="XP_024733343.1">
    <property type="nucleotide sequence ID" value="XM_024884165.1"/>
</dbReference>
<keyword evidence="3" id="KW-1185">Reference proteome</keyword>
<name>A0A2J6T0C0_9HELO</name>
<reference evidence="2 3" key="1">
    <citation type="submission" date="2016-04" db="EMBL/GenBank/DDBJ databases">
        <title>A degradative enzymes factory behind the ericoid mycorrhizal symbiosis.</title>
        <authorList>
            <consortium name="DOE Joint Genome Institute"/>
            <person name="Martino E."/>
            <person name="Morin E."/>
            <person name="Grelet G."/>
            <person name="Kuo A."/>
            <person name="Kohler A."/>
            <person name="Daghino S."/>
            <person name="Barry K."/>
            <person name="Choi C."/>
            <person name="Cichocki N."/>
            <person name="Clum A."/>
            <person name="Copeland A."/>
            <person name="Hainaut M."/>
            <person name="Haridas S."/>
            <person name="Labutti K."/>
            <person name="Lindquist E."/>
            <person name="Lipzen A."/>
            <person name="Khouja H.-R."/>
            <person name="Murat C."/>
            <person name="Ohm R."/>
            <person name="Olson A."/>
            <person name="Spatafora J."/>
            <person name="Veneault-Fourrey C."/>
            <person name="Henrissat B."/>
            <person name="Grigoriev I."/>
            <person name="Martin F."/>
            <person name="Perotto S."/>
        </authorList>
    </citation>
    <scope>NUCLEOTIDE SEQUENCE [LARGE SCALE GENOMIC DNA]</scope>
    <source>
        <strain evidence="2 3">E</strain>
    </source>
</reference>
<evidence type="ECO:0000313" key="2">
    <source>
        <dbReference type="EMBL" id="PMD56439.1"/>
    </source>
</evidence>
<sequence length="153" mass="17372">MRPHVAIQAILYVRGGERDFRITSERYDVIHYKVSATTQGLRRPSFAHLSSPSSERWPSTNKISAFQTHCRINAYSPALLALLRRPRKISTVSHLSHLEPIPRRPQNTVHQLKPYAIGGTKTKPKYSDPTPITNHPGPSAESIVFRGRRQIDE</sequence>
<proteinExistence type="predicted"/>
<dbReference type="InParanoid" id="A0A2J6T0C0"/>
<protein>
    <submittedName>
        <fullName evidence="2">Uncharacterized protein</fullName>
    </submittedName>
</protein>
<evidence type="ECO:0000313" key="3">
    <source>
        <dbReference type="Proteomes" id="UP000235371"/>
    </source>
</evidence>
<accession>A0A2J6T0C0</accession>
<evidence type="ECO:0000256" key="1">
    <source>
        <dbReference type="SAM" id="MobiDB-lite"/>
    </source>
</evidence>
<dbReference type="Proteomes" id="UP000235371">
    <property type="component" value="Unassembled WGS sequence"/>
</dbReference>